<dbReference type="InterPro" id="IPR050695">
    <property type="entry name" value="N-acetylmuramoyl_amidase_3"/>
</dbReference>
<organism evidence="4 5">
    <name type="scientific">Halobacillus mangrovi</name>
    <dbReference type="NCBI Taxonomy" id="402384"/>
    <lineage>
        <taxon>Bacteria</taxon>
        <taxon>Bacillati</taxon>
        <taxon>Bacillota</taxon>
        <taxon>Bacilli</taxon>
        <taxon>Bacillales</taxon>
        <taxon>Bacillaceae</taxon>
        <taxon>Halobacillus</taxon>
    </lineage>
</organism>
<dbReference type="SMART" id="SM00287">
    <property type="entry name" value="SH3b"/>
    <property type="match status" value="4"/>
</dbReference>
<dbReference type="KEGG" id="hmn:HM131_08955"/>
<dbReference type="Pfam" id="PF01520">
    <property type="entry name" value="Amidase_3"/>
    <property type="match status" value="1"/>
</dbReference>
<keyword evidence="5" id="KW-1185">Reference proteome</keyword>
<evidence type="ECO:0000259" key="3">
    <source>
        <dbReference type="PROSITE" id="PS51781"/>
    </source>
</evidence>
<keyword evidence="2" id="KW-0961">Cell wall biogenesis/degradation</keyword>
<feature type="domain" description="SH3b" evidence="3">
    <location>
        <begin position="109"/>
        <end position="171"/>
    </location>
</feature>
<dbReference type="PANTHER" id="PTHR30404">
    <property type="entry name" value="N-ACETYLMURAMOYL-L-ALANINE AMIDASE"/>
    <property type="match status" value="1"/>
</dbReference>
<dbReference type="Proteomes" id="UP000192527">
    <property type="component" value="Chromosome"/>
</dbReference>
<evidence type="ECO:0000256" key="2">
    <source>
        <dbReference type="ARBA" id="ARBA00023316"/>
    </source>
</evidence>
<dbReference type="GO" id="GO:0009253">
    <property type="term" value="P:peptidoglycan catabolic process"/>
    <property type="evidence" value="ECO:0007669"/>
    <property type="project" value="InterPro"/>
</dbReference>
<name>A0A1W5ZUL4_9BACI</name>
<dbReference type="InterPro" id="IPR017293">
    <property type="entry name" value="N-acetylmuramoyl-L-ala_amidase"/>
</dbReference>
<evidence type="ECO:0000313" key="5">
    <source>
        <dbReference type="Proteomes" id="UP000192527"/>
    </source>
</evidence>
<dbReference type="PANTHER" id="PTHR30404:SF0">
    <property type="entry name" value="N-ACETYLMURAMOYL-L-ALANINE AMIDASE AMIC"/>
    <property type="match status" value="1"/>
</dbReference>
<proteinExistence type="predicted"/>
<dbReference type="Gene3D" id="2.30.30.40">
    <property type="entry name" value="SH3 Domains"/>
    <property type="match status" value="4"/>
</dbReference>
<gene>
    <name evidence="4" type="ORF">HM131_08955</name>
</gene>
<feature type="domain" description="SH3b" evidence="3">
    <location>
        <begin position="191"/>
        <end position="253"/>
    </location>
</feature>
<reference evidence="4 5" key="1">
    <citation type="submission" date="2017-04" db="EMBL/GenBank/DDBJ databases">
        <title>The whole genome sequencing and assembly of Halobacillus mangrovi strain.</title>
        <authorList>
            <person name="Lee S.-J."/>
            <person name="Park M.-K."/>
            <person name="Kim J.-Y."/>
            <person name="Lee Y.-J."/>
            <person name="Yi H."/>
            <person name="Bahn Y.-S."/>
            <person name="Kim J.F."/>
            <person name="Lee D.-W."/>
        </authorList>
    </citation>
    <scope>NUCLEOTIDE SEQUENCE [LARGE SCALE GENOMIC DNA]</scope>
    <source>
        <strain evidence="4 5">KTB 131</strain>
    </source>
</reference>
<dbReference type="CDD" id="cd02696">
    <property type="entry name" value="MurNAc-LAA"/>
    <property type="match status" value="1"/>
</dbReference>
<keyword evidence="1" id="KW-0378">Hydrolase</keyword>
<dbReference type="GO" id="GO:0008745">
    <property type="term" value="F:N-acetylmuramoyl-L-alanine amidase activity"/>
    <property type="evidence" value="ECO:0007669"/>
    <property type="project" value="InterPro"/>
</dbReference>
<dbReference type="Pfam" id="PF08239">
    <property type="entry name" value="SH3_3"/>
    <property type="match status" value="4"/>
</dbReference>
<dbReference type="InterPro" id="IPR003646">
    <property type="entry name" value="SH3-like_bac-type"/>
</dbReference>
<dbReference type="PROSITE" id="PS51781">
    <property type="entry name" value="SH3B"/>
    <property type="match status" value="4"/>
</dbReference>
<evidence type="ECO:0000313" key="4">
    <source>
        <dbReference type="EMBL" id="ARI76963.1"/>
    </source>
</evidence>
<dbReference type="EMBL" id="CP020772">
    <property type="protein sequence ID" value="ARI76963.1"/>
    <property type="molecule type" value="Genomic_DNA"/>
</dbReference>
<feature type="domain" description="SH3b" evidence="3">
    <location>
        <begin position="261"/>
        <end position="322"/>
    </location>
</feature>
<accession>A0A1W5ZUL4</accession>
<dbReference type="SMART" id="SM00646">
    <property type="entry name" value="Ami_3"/>
    <property type="match status" value="1"/>
</dbReference>
<dbReference type="InterPro" id="IPR002508">
    <property type="entry name" value="MurNAc-LAA_cat"/>
</dbReference>
<dbReference type="GO" id="GO:0071555">
    <property type="term" value="P:cell wall organization"/>
    <property type="evidence" value="ECO:0007669"/>
    <property type="project" value="UniProtKB-KW"/>
</dbReference>
<dbReference type="Gene3D" id="3.40.630.40">
    <property type="entry name" value="Zn-dependent exopeptidases"/>
    <property type="match status" value="1"/>
</dbReference>
<dbReference type="GO" id="GO:0030288">
    <property type="term" value="C:outer membrane-bounded periplasmic space"/>
    <property type="evidence" value="ECO:0007669"/>
    <property type="project" value="TreeGrafter"/>
</dbReference>
<dbReference type="STRING" id="402384.HM131_08955"/>
<dbReference type="PIRSF" id="PIRSF037846">
    <property type="entry name" value="Autolysin_YrvJ_prd"/>
    <property type="match status" value="1"/>
</dbReference>
<dbReference type="SUPFAM" id="SSF53187">
    <property type="entry name" value="Zn-dependent exopeptidases"/>
    <property type="match status" value="1"/>
</dbReference>
<sequence>MSNSETYESKEVCAMLKKGIFLFILLTIALTGMPEASVQADEVVIEVDSLNVRSGPGTDYERIAQVYEEETYSVLETEGDWVKINLDSKSGWVANWMVTMKGDQAANVSSASVSKVNYLRIRSEASLKGKVKGYLMKGDEVELEKQEGNWFYVTHKKNRGWVHSDYLSSNDEPTLEHSEVKEPVSPNKTVEGKLKVGTTVLNVRSSNSLKGEVLTQVYQGKVLDYIDKKDRWYQIKSSSGETGWVAGWLVNELDDTTRSSATQVTIQYNGTNLRNGPTTNDKVLARVHKGDQFDVVDQQGQWYEIKYKNKTAFVASWIVNEQKEETRTSSGDLTGNLKGKTIMIDAGHGGRDSGAIGRAGTYEKTMTMNTALALRTELQKSGAKVLMSRDSDEYIPLSIRGFYSNASKADVFISLHYNSAPLAVDANGISSYYYHSKDKELAAFVQERMVASTGLRDRGTLYGNFHVLRENKKPSILLELGFISNAREEQTVRSSSYQKNASKGITQGLIDYFN</sequence>
<feature type="domain" description="SH3b" evidence="3">
    <location>
        <begin position="40"/>
        <end position="102"/>
    </location>
</feature>
<dbReference type="AlphaFoldDB" id="A0A1W5ZUL4"/>
<protein>
    <recommendedName>
        <fullName evidence="3">SH3b domain-containing protein</fullName>
    </recommendedName>
</protein>
<evidence type="ECO:0000256" key="1">
    <source>
        <dbReference type="ARBA" id="ARBA00022801"/>
    </source>
</evidence>
<dbReference type="OrthoDB" id="9806267at2"/>